<feature type="non-terminal residue" evidence="1">
    <location>
        <position position="173"/>
    </location>
</feature>
<proteinExistence type="predicted"/>
<evidence type="ECO:0000313" key="1">
    <source>
        <dbReference type="EMBL" id="VVC97074.1"/>
    </source>
</evidence>
<protein>
    <submittedName>
        <fullName evidence="1">Uncharacterized protein</fullName>
    </submittedName>
</protein>
<dbReference type="EMBL" id="FZQP02003001">
    <property type="protein sequence ID" value="VVC97074.1"/>
    <property type="molecule type" value="Genomic_DNA"/>
</dbReference>
<name>A0A5E4QFJ8_9NEOP</name>
<dbReference type="Proteomes" id="UP000324832">
    <property type="component" value="Unassembled WGS sequence"/>
</dbReference>
<accession>A0A5E4QFJ8</accession>
<evidence type="ECO:0000313" key="2">
    <source>
        <dbReference type="Proteomes" id="UP000324832"/>
    </source>
</evidence>
<sequence length="173" mass="19619">MERICILPYELSLARTLIEMFRYSDRSIFQNDMIGNFEKKMLKENSNLYSAFIDLKNGATSLVDPVNVTEEEAQPSVQLEKDVRCSPDTTILDYLSKSLEDTNRKPNTSVSIVSGCSGVSPSNQICPPPIWGPRQRNIQPWYTPGPSTPFNNVRIVRPGYSKVLPHRLDQKKV</sequence>
<dbReference type="AlphaFoldDB" id="A0A5E4QFJ8"/>
<gene>
    <name evidence="1" type="ORF">LSINAPIS_LOCUS8443</name>
</gene>
<organism evidence="1 2">
    <name type="scientific">Leptidea sinapis</name>
    <dbReference type="NCBI Taxonomy" id="189913"/>
    <lineage>
        <taxon>Eukaryota</taxon>
        <taxon>Metazoa</taxon>
        <taxon>Ecdysozoa</taxon>
        <taxon>Arthropoda</taxon>
        <taxon>Hexapoda</taxon>
        <taxon>Insecta</taxon>
        <taxon>Pterygota</taxon>
        <taxon>Neoptera</taxon>
        <taxon>Endopterygota</taxon>
        <taxon>Lepidoptera</taxon>
        <taxon>Glossata</taxon>
        <taxon>Ditrysia</taxon>
        <taxon>Papilionoidea</taxon>
        <taxon>Pieridae</taxon>
        <taxon>Dismorphiinae</taxon>
        <taxon>Leptidea</taxon>
    </lineage>
</organism>
<keyword evidence="2" id="KW-1185">Reference proteome</keyword>
<reference evidence="1 2" key="1">
    <citation type="submission" date="2017-07" db="EMBL/GenBank/DDBJ databases">
        <authorList>
            <person name="Talla V."/>
            <person name="Backstrom N."/>
        </authorList>
    </citation>
    <scope>NUCLEOTIDE SEQUENCE [LARGE SCALE GENOMIC DNA]</scope>
</reference>